<accession>A0A5N6RNE4</accession>
<dbReference type="EMBL" id="CM017328">
    <property type="protein sequence ID" value="KAE8123802.1"/>
    <property type="molecule type" value="Genomic_DNA"/>
</dbReference>
<evidence type="ECO:0000313" key="1">
    <source>
        <dbReference type="EMBL" id="KAE8123802.1"/>
    </source>
</evidence>
<dbReference type="PANTHER" id="PTHR47379:SF3">
    <property type="entry name" value="SIALYLTRANSFERASE-LIKE PROTEIN 2"/>
    <property type="match status" value="1"/>
</dbReference>
<name>A0A5N6RNE4_9ROSI</name>
<reference evidence="1 2" key="1">
    <citation type="submission" date="2019-06" db="EMBL/GenBank/DDBJ databases">
        <title>A chromosomal-level reference genome of Carpinus fangiana (Coryloideae, Betulaceae).</title>
        <authorList>
            <person name="Yang X."/>
            <person name="Wang Z."/>
            <person name="Zhang L."/>
            <person name="Hao G."/>
            <person name="Liu J."/>
            <person name="Yang Y."/>
        </authorList>
    </citation>
    <scope>NUCLEOTIDE SEQUENCE [LARGE SCALE GENOMIC DNA]</scope>
    <source>
        <strain evidence="1">Cfa_2016G</strain>
        <tissue evidence="1">Leaf</tissue>
    </source>
</reference>
<keyword evidence="2" id="KW-1185">Reference proteome</keyword>
<dbReference type="Proteomes" id="UP000327013">
    <property type="component" value="Chromosome 8"/>
</dbReference>
<proteinExistence type="predicted"/>
<dbReference type="PANTHER" id="PTHR47379">
    <property type="entry name" value="SIALYLTRANSFERASE-LIKE PROTEIN 2"/>
    <property type="match status" value="1"/>
</dbReference>
<dbReference type="AlphaFoldDB" id="A0A5N6RNE4"/>
<evidence type="ECO:0000313" key="2">
    <source>
        <dbReference type="Proteomes" id="UP000327013"/>
    </source>
</evidence>
<dbReference type="OrthoDB" id="1929545at2759"/>
<protein>
    <submittedName>
        <fullName evidence="1">Uncharacterized protein</fullName>
    </submittedName>
</protein>
<sequence length="211" mass="22869">MNVLCTDGKYQPSDEDFEALQSLQSDFQKCMSANGLGLQAAGSKDYCEVTINFPSNTVPKWVGASFGSAEKGTGLKALEFALSICESVDMYGFTVDPGYKEWHSHVAFEARSRTWGTLYSASKLIHTELTTDLQMAIGGQEYGCFSSNFGGVQPKVCVRDGEETGKNHILIPEIRTENLRKNAGLSASDSSGCGILLFKVPNPAQKIQAEC</sequence>
<gene>
    <name evidence="1" type="ORF">FH972_018727</name>
</gene>
<organism evidence="1 2">
    <name type="scientific">Carpinus fangiana</name>
    <dbReference type="NCBI Taxonomy" id="176857"/>
    <lineage>
        <taxon>Eukaryota</taxon>
        <taxon>Viridiplantae</taxon>
        <taxon>Streptophyta</taxon>
        <taxon>Embryophyta</taxon>
        <taxon>Tracheophyta</taxon>
        <taxon>Spermatophyta</taxon>
        <taxon>Magnoliopsida</taxon>
        <taxon>eudicotyledons</taxon>
        <taxon>Gunneridae</taxon>
        <taxon>Pentapetalae</taxon>
        <taxon>rosids</taxon>
        <taxon>fabids</taxon>
        <taxon>Fagales</taxon>
        <taxon>Betulaceae</taxon>
        <taxon>Carpinus</taxon>
    </lineage>
</organism>